<evidence type="ECO:0000259" key="2">
    <source>
        <dbReference type="PROSITE" id="PS51782"/>
    </source>
</evidence>
<dbReference type="SMART" id="SM00257">
    <property type="entry name" value="LysM"/>
    <property type="match status" value="3"/>
</dbReference>
<organism evidence="3 4">
    <name type="scientific">Muiribacterium halophilum</name>
    <dbReference type="NCBI Taxonomy" id="2053465"/>
    <lineage>
        <taxon>Bacteria</taxon>
        <taxon>Candidatus Muiribacteriota</taxon>
        <taxon>Candidatus Muiribacteriia</taxon>
        <taxon>Candidatus Muiribacteriales</taxon>
        <taxon>Candidatus Muiribacteriaceae</taxon>
        <taxon>Candidatus Muiribacterium</taxon>
    </lineage>
</organism>
<dbReference type="InterPro" id="IPR011055">
    <property type="entry name" value="Dup_hybrid_motif"/>
</dbReference>
<accession>A0A2N5ZDY8</accession>
<dbReference type="Pfam" id="PF01476">
    <property type="entry name" value="LysM"/>
    <property type="match status" value="2"/>
</dbReference>
<dbReference type="CDD" id="cd00118">
    <property type="entry name" value="LysM"/>
    <property type="match status" value="2"/>
</dbReference>
<dbReference type="AlphaFoldDB" id="A0A2N5ZDY8"/>
<gene>
    <name evidence="3" type="ORF">C0601_09140</name>
</gene>
<dbReference type="GO" id="GO:0004222">
    <property type="term" value="F:metalloendopeptidase activity"/>
    <property type="evidence" value="ECO:0007669"/>
    <property type="project" value="TreeGrafter"/>
</dbReference>
<dbReference type="Gene3D" id="2.70.70.10">
    <property type="entry name" value="Glucose Permease (Domain IIA)"/>
    <property type="match status" value="1"/>
</dbReference>
<comment type="caution">
    <text evidence="3">The sequence shown here is derived from an EMBL/GenBank/DDBJ whole genome shotgun (WGS) entry which is preliminary data.</text>
</comment>
<dbReference type="Pfam" id="PF01551">
    <property type="entry name" value="Peptidase_M23"/>
    <property type="match status" value="1"/>
</dbReference>
<dbReference type="InterPro" id="IPR036779">
    <property type="entry name" value="LysM_dom_sf"/>
</dbReference>
<keyword evidence="1" id="KW-0812">Transmembrane</keyword>
<keyword evidence="1" id="KW-1133">Transmembrane helix</keyword>
<dbReference type="SUPFAM" id="SSF51261">
    <property type="entry name" value="Duplicated hybrid motif"/>
    <property type="match status" value="1"/>
</dbReference>
<feature type="domain" description="LysM" evidence="2">
    <location>
        <begin position="105"/>
        <end position="149"/>
    </location>
</feature>
<dbReference type="InterPro" id="IPR018392">
    <property type="entry name" value="LysM"/>
</dbReference>
<dbReference type="Gene3D" id="3.10.350.10">
    <property type="entry name" value="LysM domain"/>
    <property type="match status" value="2"/>
</dbReference>
<dbReference type="PANTHER" id="PTHR21666">
    <property type="entry name" value="PEPTIDASE-RELATED"/>
    <property type="match status" value="1"/>
</dbReference>
<evidence type="ECO:0000313" key="3">
    <source>
        <dbReference type="EMBL" id="PLX16880.1"/>
    </source>
</evidence>
<dbReference type="PROSITE" id="PS51782">
    <property type="entry name" value="LYSM"/>
    <property type="match status" value="2"/>
</dbReference>
<dbReference type="Proteomes" id="UP000234857">
    <property type="component" value="Unassembled WGS sequence"/>
</dbReference>
<dbReference type="PANTHER" id="PTHR21666:SF270">
    <property type="entry name" value="MUREIN HYDROLASE ACTIVATOR ENVC"/>
    <property type="match status" value="1"/>
</dbReference>
<dbReference type="InterPro" id="IPR050570">
    <property type="entry name" value="Cell_wall_metabolism_enzyme"/>
</dbReference>
<feature type="transmembrane region" description="Helical" evidence="1">
    <location>
        <begin position="24"/>
        <end position="45"/>
    </location>
</feature>
<name>A0A2N5ZDY8_MUIH1</name>
<dbReference type="SUPFAM" id="SSF54106">
    <property type="entry name" value="LysM domain"/>
    <property type="match status" value="1"/>
</dbReference>
<evidence type="ECO:0000313" key="4">
    <source>
        <dbReference type="Proteomes" id="UP000234857"/>
    </source>
</evidence>
<evidence type="ECO:0000256" key="1">
    <source>
        <dbReference type="SAM" id="Phobius"/>
    </source>
</evidence>
<proteinExistence type="predicted"/>
<protein>
    <recommendedName>
        <fullName evidence="2">LysM domain-containing protein</fullName>
    </recommendedName>
</protein>
<keyword evidence="1" id="KW-0472">Membrane</keyword>
<dbReference type="EMBL" id="PKTG01000102">
    <property type="protein sequence ID" value="PLX16880.1"/>
    <property type="molecule type" value="Genomic_DNA"/>
</dbReference>
<dbReference type="InterPro" id="IPR016047">
    <property type="entry name" value="M23ase_b-sheet_dom"/>
</dbReference>
<feature type="domain" description="LysM" evidence="2">
    <location>
        <begin position="169"/>
        <end position="212"/>
    </location>
</feature>
<sequence length="407" mass="45760">MSTVDTISFSPIRRKRYRINPARIMLFISFFAVSVYLFISIVNLMSGVNSDKILVDKVNLEEIKISSDILDTDFEEISPQAVTLHIKDDDLKKVEVQEEHASRNSGYIVKKGDSLWSIAKENNMSVNELAKINGISPSRILKIGQPINLDPQKAEQFSDDEVSAQSSDGKYIVKKGDSLWNIACKYGIYVSTLQYLNDLKKTTLSVGQKLEVSDKNIRPFKVPFNTTIENLSGYFNLTAKKIADSNNMKVNTKLKKGENVVIPNNNPYIVHETGIKRIGSDIPLWPTNGKIASPFGWRTHPVYKTKLFHNGVDIENKKGTEIHSVLAGKVIFSAYKGNSGKLVIVEHRNGYQSIYAHMDKIKVKKNQWLKKGELIGLMGRTGVSTGTHLHFGIRKNGKFLNPLNYLN</sequence>
<dbReference type="CDD" id="cd12797">
    <property type="entry name" value="M23_peptidase"/>
    <property type="match status" value="1"/>
</dbReference>
<reference evidence="3 4" key="1">
    <citation type="submission" date="2017-11" db="EMBL/GenBank/DDBJ databases">
        <title>Genome-resolved metagenomics identifies genetic mobility, metabolic interactions, and unexpected diversity in perchlorate-reducing communities.</title>
        <authorList>
            <person name="Barnum T.P."/>
            <person name="Figueroa I.A."/>
            <person name="Carlstrom C.I."/>
            <person name="Lucas L.N."/>
            <person name="Engelbrektson A.L."/>
            <person name="Coates J.D."/>
        </authorList>
    </citation>
    <scope>NUCLEOTIDE SEQUENCE [LARGE SCALE GENOMIC DNA]</scope>
    <source>
        <strain evidence="3">BM706</strain>
    </source>
</reference>